<dbReference type="InterPro" id="IPR002182">
    <property type="entry name" value="NB-ARC"/>
</dbReference>
<evidence type="ECO:0000256" key="3">
    <source>
        <dbReference type="ARBA" id="ARBA00022821"/>
    </source>
</evidence>
<dbReference type="GO" id="GO:0005524">
    <property type="term" value="F:ATP binding"/>
    <property type="evidence" value="ECO:0007669"/>
    <property type="project" value="UniProtKB-KW"/>
</dbReference>
<evidence type="ECO:0000256" key="2">
    <source>
        <dbReference type="ARBA" id="ARBA00022737"/>
    </source>
</evidence>
<dbReference type="SUPFAM" id="SSF52058">
    <property type="entry name" value="L domain-like"/>
    <property type="match status" value="1"/>
</dbReference>
<dbReference type="Gene3D" id="1.10.8.430">
    <property type="entry name" value="Helical domain of apoptotic protease-activating factors"/>
    <property type="match status" value="1"/>
</dbReference>
<dbReference type="Pfam" id="PF23559">
    <property type="entry name" value="WHD_DRP"/>
    <property type="match status" value="1"/>
</dbReference>
<keyword evidence="3" id="KW-0611">Plant defense</keyword>
<evidence type="ECO:0000256" key="1">
    <source>
        <dbReference type="ARBA" id="ARBA00022614"/>
    </source>
</evidence>
<dbReference type="Pfam" id="PF00931">
    <property type="entry name" value="NB-ARC"/>
    <property type="match status" value="1"/>
</dbReference>
<evidence type="ECO:0000313" key="8">
    <source>
        <dbReference type="RefSeq" id="XP_030540854.2"/>
    </source>
</evidence>
<dbReference type="PANTHER" id="PTHR36766:SF40">
    <property type="entry name" value="DISEASE RESISTANCE PROTEIN RGA3"/>
    <property type="match status" value="1"/>
</dbReference>
<dbReference type="GeneID" id="115748492"/>
<sequence>MVSKQFNLKMWVCVSDNFDMKQILKDMIACAKKKEPTEVAMDWLQSELRGEIDGKTYLLVLDDLWNAEQETWSRSKTLLLGGARGSKILVTTRLPLVAKITGTTAPHYLQGLSEDASLNLLLQMTRVKKEEIADPAMLANGRKIVQKCSGVPLVLRVVGSILFLTETSEWAHFLEDELPQVFEREDSIMSVLRLSYDRLPSHLKQCFAFCSLFPKDYEIKKQTLINLWVAGGFIQPSMRSQHLEDIAHGYFMDLLWKNFFEDFRKDSDTNKEICKMPALMHDLACKVAGSECWKAGDDPNSILEATRHISHGLISNLMCELPMNSRLKASSMRTILSVPTYREMEQRKLTSEADICQLIQSFKRLRIFDLHAAIVKKVPRSICKLTHLTYLDLSHNDELKRLPNSITRLHNLQTLNLQGCSALEELPRDIGKLVNLRNLDIDHCYSLSYVPHGLEHLSSLNRLTRFILPKGKALAKSYSRLGELKGLNDLSGSLSIENLGHSRDALEESREANLAGKRSLESLILGWHYLDIHDAEITDEALLEELRPHSNLQQLTISGYEGKSFPSWMMDNRVDSLPNLVEVRLLRCGRIEHISQLGQLSHLKSLELWGLTELEDIESDQSPTSTTPFPSLLKLEIRYCKKLKAMPQTPHLEELSLREVNLDFFTQMIGLNKLKSLDISQMESLKCMPEECLQSLSSLERLQISECPQLTSLSGSMRHLLKLMDLSVSNCEKLDLSKDGILDLQGLEKLRSVDILGVPKLASLPQWLLPVNNLEHLSIKKCLNLKDLPEQIEGLQSLQKLEIIRCPSLTSVPEGMLRLPSLTSLRIAGCPELEERLKNFARAHPDRIKGGIRMDYELEYYERHL</sequence>
<organism evidence="7 8">
    <name type="scientific">Rhodamnia argentea</name>
    <dbReference type="NCBI Taxonomy" id="178133"/>
    <lineage>
        <taxon>Eukaryota</taxon>
        <taxon>Viridiplantae</taxon>
        <taxon>Streptophyta</taxon>
        <taxon>Embryophyta</taxon>
        <taxon>Tracheophyta</taxon>
        <taxon>Spermatophyta</taxon>
        <taxon>Magnoliopsida</taxon>
        <taxon>eudicotyledons</taxon>
        <taxon>Gunneridae</taxon>
        <taxon>Pentapetalae</taxon>
        <taxon>rosids</taxon>
        <taxon>malvids</taxon>
        <taxon>Myrtales</taxon>
        <taxon>Myrtaceae</taxon>
        <taxon>Myrtoideae</taxon>
        <taxon>Myrteae</taxon>
        <taxon>Australasian group</taxon>
        <taxon>Rhodamnia</taxon>
    </lineage>
</organism>
<dbReference type="InterPro" id="IPR032675">
    <property type="entry name" value="LRR_dom_sf"/>
</dbReference>
<evidence type="ECO:0000259" key="6">
    <source>
        <dbReference type="Pfam" id="PF25019"/>
    </source>
</evidence>
<dbReference type="InterPro" id="IPR006553">
    <property type="entry name" value="Leu-rich_rpt_Cys-con_subtyp"/>
</dbReference>
<dbReference type="InterPro" id="IPR056789">
    <property type="entry name" value="LRR_R13L1-DRL21"/>
</dbReference>
<dbReference type="InterPro" id="IPR001611">
    <property type="entry name" value="Leu-rich_rpt"/>
</dbReference>
<dbReference type="InterPro" id="IPR027417">
    <property type="entry name" value="P-loop_NTPase"/>
</dbReference>
<dbReference type="InterPro" id="IPR036388">
    <property type="entry name" value="WH-like_DNA-bd_sf"/>
</dbReference>
<keyword evidence="7" id="KW-1185">Reference proteome</keyword>
<dbReference type="Proteomes" id="UP000827889">
    <property type="component" value="Chromosome 6"/>
</dbReference>
<accession>A0A8B8Q194</accession>
<dbReference type="GO" id="GO:0051707">
    <property type="term" value="P:response to other organism"/>
    <property type="evidence" value="ECO:0007669"/>
    <property type="project" value="UniProtKB-ARBA"/>
</dbReference>
<proteinExistence type="predicted"/>
<dbReference type="SMART" id="SM00367">
    <property type="entry name" value="LRR_CC"/>
    <property type="match status" value="3"/>
</dbReference>
<dbReference type="GO" id="GO:0006952">
    <property type="term" value="P:defense response"/>
    <property type="evidence" value="ECO:0007669"/>
    <property type="project" value="UniProtKB-KW"/>
</dbReference>
<name>A0A8B8Q194_9MYRT</name>
<dbReference type="GO" id="GO:0043531">
    <property type="term" value="F:ADP binding"/>
    <property type="evidence" value="ECO:0007669"/>
    <property type="project" value="InterPro"/>
</dbReference>
<feature type="domain" description="NB-ARC" evidence="4">
    <location>
        <begin position="2"/>
        <end position="124"/>
    </location>
</feature>
<feature type="domain" description="Disease resistance protein winged helix" evidence="5">
    <location>
        <begin position="212"/>
        <end position="284"/>
    </location>
</feature>
<dbReference type="InterPro" id="IPR058922">
    <property type="entry name" value="WHD_DRP"/>
</dbReference>
<dbReference type="Pfam" id="PF13855">
    <property type="entry name" value="LRR_8"/>
    <property type="match status" value="1"/>
</dbReference>
<dbReference type="Pfam" id="PF25019">
    <property type="entry name" value="LRR_R13L1-DRL21"/>
    <property type="match status" value="1"/>
</dbReference>
<dbReference type="InterPro" id="IPR042197">
    <property type="entry name" value="Apaf_helical"/>
</dbReference>
<gene>
    <name evidence="8" type="primary">LOC115748492</name>
</gene>
<keyword evidence="1" id="KW-0433">Leucine-rich repeat</keyword>
<dbReference type="RefSeq" id="XP_030540854.2">
    <property type="nucleotide sequence ID" value="XM_030684994.2"/>
</dbReference>
<dbReference type="Gene3D" id="1.10.10.10">
    <property type="entry name" value="Winged helix-like DNA-binding domain superfamily/Winged helix DNA-binding domain"/>
    <property type="match status" value="1"/>
</dbReference>
<evidence type="ECO:0000313" key="7">
    <source>
        <dbReference type="Proteomes" id="UP000827889"/>
    </source>
</evidence>
<evidence type="ECO:0000259" key="4">
    <source>
        <dbReference type="Pfam" id="PF00931"/>
    </source>
</evidence>
<protein>
    <submittedName>
        <fullName evidence="8">Disease resistance protein RGA4</fullName>
    </submittedName>
</protein>
<dbReference type="Gene3D" id="3.80.10.10">
    <property type="entry name" value="Ribonuclease Inhibitor"/>
    <property type="match status" value="2"/>
</dbReference>
<keyword evidence="2" id="KW-0677">Repeat</keyword>
<dbReference type="SUPFAM" id="SSF52047">
    <property type="entry name" value="RNI-like"/>
    <property type="match status" value="1"/>
</dbReference>
<dbReference type="AlphaFoldDB" id="A0A8B8Q194"/>
<dbReference type="SUPFAM" id="SSF52540">
    <property type="entry name" value="P-loop containing nucleoside triphosphate hydrolases"/>
    <property type="match status" value="1"/>
</dbReference>
<reference evidence="8" key="1">
    <citation type="submission" date="2025-08" db="UniProtKB">
        <authorList>
            <consortium name="RefSeq"/>
        </authorList>
    </citation>
    <scope>IDENTIFICATION</scope>
    <source>
        <tissue evidence="8">Leaf</tissue>
    </source>
</reference>
<evidence type="ECO:0000259" key="5">
    <source>
        <dbReference type="Pfam" id="PF23559"/>
    </source>
</evidence>
<feature type="domain" description="R13L1/DRL21-like LRR repeat region" evidence="6">
    <location>
        <begin position="481"/>
        <end position="609"/>
    </location>
</feature>
<dbReference type="Gene3D" id="3.40.50.300">
    <property type="entry name" value="P-loop containing nucleotide triphosphate hydrolases"/>
    <property type="match status" value="1"/>
</dbReference>
<dbReference type="KEGG" id="rarg:115748492"/>
<dbReference type="PRINTS" id="PR00364">
    <property type="entry name" value="DISEASERSIST"/>
</dbReference>
<dbReference type="PANTHER" id="PTHR36766">
    <property type="entry name" value="PLANT BROAD-SPECTRUM MILDEW RESISTANCE PROTEIN RPW8"/>
    <property type="match status" value="1"/>
</dbReference>